<dbReference type="Pfam" id="PF00089">
    <property type="entry name" value="Trypsin"/>
    <property type="match status" value="1"/>
</dbReference>
<dbReference type="PANTHER" id="PTHR24252">
    <property type="entry name" value="ACROSIN-RELATED"/>
    <property type="match status" value="1"/>
</dbReference>
<dbReference type="PROSITE" id="PS00135">
    <property type="entry name" value="TRYPSIN_SER"/>
    <property type="match status" value="1"/>
</dbReference>
<dbReference type="InterPro" id="IPR033116">
    <property type="entry name" value="TRYPSIN_SER"/>
</dbReference>
<dbReference type="Gene3D" id="2.40.10.10">
    <property type="entry name" value="Trypsin-like serine proteases"/>
    <property type="match status" value="1"/>
</dbReference>
<evidence type="ECO:0000259" key="4">
    <source>
        <dbReference type="PROSITE" id="PS50240"/>
    </source>
</evidence>
<organism evidence="5 6">
    <name type="scientific">Caerostris extrusa</name>
    <name type="common">Bark spider</name>
    <name type="synonym">Caerostris bankana</name>
    <dbReference type="NCBI Taxonomy" id="172846"/>
    <lineage>
        <taxon>Eukaryota</taxon>
        <taxon>Metazoa</taxon>
        <taxon>Ecdysozoa</taxon>
        <taxon>Arthropoda</taxon>
        <taxon>Chelicerata</taxon>
        <taxon>Arachnida</taxon>
        <taxon>Araneae</taxon>
        <taxon>Araneomorphae</taxon>
        <taxon>Entelegynae</taxon>
        <taxon>Araneoidea</taxon>
        <taxon>Araneidae</taxon>
        <taxon>Caerostris</taxon>
    </lineage>
</organism>
<dbReference type="SMART" id="SM00020">
    <property type="entry name" value="Tryp_SPc"/>
    <property type="match status" value="1"/>
</dbReference>
<dbReference type="InterPro" id="IPR001254">
    <property type="entry name" value="Trypsin_dom"/>
</dbReference>
<dbReference type="InterPro" id="IPR043504">
    <property type="entry name" value="Peptidase_S1_PA_chymotrypsin"/>
</dbReference>
<feature type="domain" description="Peptidase S1" evidence="4">
    <location>
        <begin position="141"/>
        <end position="367"/>
    </location>
</feature>
<dbReference type="GO" id="GO:0006508">
    <property type="term" value="P:proteolysis"/>
    <property type="evidence" value="ECO:0007669"/>
    <property type="project" value="InterPro"/>
</dbReference>
<dbReference type="SUPFAM" id="SSF50494">
    <property type="entry name" value="Trypsin-like serine proteases"/>
    <property type="match status" value="1"/>
</dbReference>
<dbReference type="FunFam" id="2.40.10.10:FF:000002">
    <property type="entry name" value="Transmembrane protease serine"/>
    <property type="match status" value="1"/>
</dbReference>
<evidence type="ECO:0000313" key="6">
    <source>
        <dbReference type="Proteomes" id="UP001054945"/>
    </source>
</evidence>
<evidence type="ECO:0000256" key="2">
    <source>
        <dbReference type="ARBA" id="ARBA00024195"/>
    </source>
</evidence>
<name>A0AAV4SEL4_CAEEX</name>
<dbReference type="GO" id="GO:0004252">
    <property type="term" value="F:serine-type endopeptidase activity"/>
    <property type="evidence" value="ECO:0007669"/>
    <property type="project" value="InterPro"/>
</dbReference>
<feature type="region of interest" description="Disordered" evidence="3">
    <location>
        <begin position="1"/>
        <end position="26"/>
    </location>
</feature>
<dbReference type="EMBL" id="BPLR01009290">
    <property type="protein sequence ID" value="GIY30905.1"/>
    <property type="molecule type" value="Genomic_DNA"/>
</dbReference>
<evidence type="ECO:0000256" key="3">
    <source>
        <dbReference type="SAM" id="MobiDB-lite"/>
    </source>
</evidence>
<keyword evidence="6" id="KW-1185">Reference proteome</keyword>
<comment type="similarity">
    <text evidence="2">Belongs to the peptidase S1 family. CLIP subfamily.</text>
</comment>
<dbReference type="PRINTS" id="PR00722">
    <property type="entry name" value="CHYMOTRYPSIN"/>
</dbReference>
<dbReference type="AlphaFoldDB" id="A0AAV4SEL4"/>
<accession>A0AAV4SEL4</accession>
<dbReference type="PANTHER" id="PTHR24252:SF7">
    <property type="entry name" value="HYALIN"/>
    <property type="match status" value="1"/>
</dbReference>
<proteinExistence type="inferred from homology"/>
<dbReference type="Proteomes" id="UP001054945">
    <property type="component" value="Unassembled WGS sequence"/>
</dbReference>
<dbReference type="InterPro" id="IPR009003">
    <property type="entry name" value="Peptidase_S1_PA"/>
</dbReference>
<evidence type="ECO:0000313" key="5">
    <source>
        <dbReference type="EMBL" id="GIY30905.1"/>
    </source>
</evidence>
<sequence>MSPSTINEQMSSSLENMRTSTSGDASSFNEIFGDSTTNTAEETIITSTASDLNRETVFDKTESTAKTVYTDIPHTETSTDKDIFLTSTSTPEITETVPTHITTETTYTTTEVPRTTTELDLASADYKEVCGKPVPGPMGRIVDGGNSYFGEWPWVLETLTHFSPRQMHQNSVDGVPLADILLRMGEYDITHENEPLPFVERRVQIIASHPQFDRRTFEYDLALLRFYEPVVFQRNILPACVPAGNDTYVGKYATVTGWGRLYEDGPLPDVIQEVSLPILTNKQCETMYRSAGFVEEIPDIFICAGYVNGGKDSCEGDSGGPMVLQEEDGRWVLAGVISWGIGCAMPNQPGVYTRITKFSEWINQIIIF</sequence>
<reference evidence="5 6" key="1">
    <citation type="submission" date="2021-06" db="EMBL/GenBank/DDBJ databases">
        <title>Caerostris extrusa draft genome.</title>
        <authorList>
            <person name="Kono N."/>
            <person name="Arakawa K."/>
        </authorList>
    </citation>
    <scope>NUCLEOTIDE SEQUENCE [LARGE SCALE GENOMIC DNA]</scope>
</reference>
<dbReference type="InterPro" id="IPR001314">
    <property type="entry name" value="Peptidase_S1A"/>
</dbReference>
<protein>
    <submittedName>
        <fullName evidence="5">Serine proteinase stubble</fullName>
    </submittedName>
</protein>
<dbReference type="CDD" id="cd00190">
    <property type="entry name" value="Tryp_SPc"/>
    <property type="match status" value="1"/>
</dbReference>
<gene>
    <name evidence="5" type="primary">Sb</name>
    <name evidence="5" type="ORF">CEXT_519771</name>
</gene>
<evidence type="ECO:0000256" key="1">
    <source>
        <dbReference type="ARBA" id="ARBA00023157"/>
    </source>
</evidence>
<dbReference type="PROSITE" id="PS50240">
    <property type="entry name" value="TRYPSIN_DOM"/>
    <property type="match status" value="1"/>
</dbReference>
<comment type="caution">
    <text evidence="5">The sequence shown here is derived from an EMBL/GenBank/DDBJ whole genome shotgun (WGS) entry which is preliminary data.</text>
</comment>
<keyword evidence="1" id="KW-1015">Disulfide bond</keyword>